<dbReference type="EMBL" id="BMKB01000003">
    <property type="protein sequence ID" value="GGA51807.1"/>
    <property type="molecule type" value="Genomic_DNA"/>
</dbReference>
<reference evidence="1 2" key="1">
    <citation type="journal article" date="2014" name="Int. J. Syst. Evol. Microbiol.">
        <title>Complete genome sequence of Corynebacterium casei LMG S-19264T (=DSM 44701T), isolated from a smear-ripened cheese.</title>
        <authorList>
            <consortium name="US DOE Joint Genome Institute (JGI-PGF)"/>
            <person name="Walter F."/>
            <person name="Albersmeier A."/>
            <person name="Kalinowski J."/>
            <person name="Ruckert C."/>
        </authorList>
    </citation>
    <scope>NUCLEOTIDE SEQUENCE [LARGE SCALE GENOMIC DNA]</scope>
    <source>
        <strain evidence="1 2">CGMCC 1.15896</strain>
    </source>
</reference>
<dbReference type="Proteomes" id="UP000596977">
    <property type="component" value="Unassembled WGS sequence"/>
</dbReference>
<sequence length="82" mass="9708">MTTEYQVHTHRFIGPDEMNRLNKAKALEVIDEEHTCTPGMNRRVVRLPDGTLWRGLYDIKYLTFEPVEPVEVTVKKWRSLNH</sequence>
<comment type="caution">
    <text evidence="1">The sequence shown here is derived from an EMBL/GenBank/DDBJ whole genome shotgun (WGS) entry which is preliminary data.</text>
</comment>
<name>A0A916RF65_9HYPH</name>
<protein>
    <submittedName>
        <fullName evidence="1">Uncharacterized protein</fullName>
    </submittedName>
</protein>
<dbReference type="RefSeq" id="WP_127071151.1">
    <property type="nucleotide sequence ID" value="NZ_BMKB01000003.1"/>
</dbReference>
<accession>A0A916RF65</accession>
<keyword evidence="2" id="KW-1185">Reference proteome</keyword>
<gene>
    <name evidence="1" type="ORF">GCM10011499_22300</name>
</gene>
<proteinExistence type="predicted"/>
<evidence type="ECO:0000313" key="2">
    <source>
        <dbReference type="Proteomes" id="UP000596977"/>
    </source>
</evidence>
<organism evidence="1 2">
    <name type="scientific">Pelagibacterium lentulum</name>
    <dbReference type="NCBI Taxonomy" id="2029865"/>
    <lineage>
        <taxon>Bacteria</taxon>
        <taxon>Pseudomonadati</taxon>
        <taxon>Pseudomonadota</taxon>
        <taxon>Alphaproteobacteria</taxon>
        <taxon>Hyphomicrobiales</taxon>
        <taxon>Devosiaceae</taxon>
        <taxon>Pelagibacterium</taxon>
    </lineage>
</organism>
<dbReference type="AlphaFoldDB" id="A0A916RF65"/>
<evidence type="ECO:0000313" key="1">
    <source>
        <dbReference type="EMBL" id="GGA51807.1"/>
    </source>
</evidence>